<dbReference type="GO" id="GO:0005524">
    <property type="term" value="F:ATP binding"/>
    <property type="evidence" value="ECO:0007669"/>
    <property type="project" value="UniProtKB-KW"/>
</dbReference>
<dbReference type="SMART" id="SM00487">
    <property type="entry name" value="DEXDc"/>
    <property type="match status" value="1"/>
</dbReference>
<dbReference type="InterPro" id="IPR024590">
    <property type="entry name" value="HrpA_C"/>
</dbReference>
<sequence>MTESIVRAGQTALDGLQQQLDDCLVRDIPALAKKIAGLRRRVQRGQPIDQGLAALDKAMASSRQQVTLRLASLPKPEYVLPLPVVEQRKTLLETLAAHQVIILCGETGSGKTTQLPKLCLELGRGTRGKIGHTQPRRIAARSLAARIAEELHCPLGEAVGYKVRFQDRVRDSSYIKIMTDGILLAEIQSDPELREYDTLIIDEAHERSLNVDFMLGYLRRLLPRRPDLKIIITSATIDPQRFSRHFDDAPVVEVFGRTFPVEIRYRPVNGEDEDQQDRSRTQAIVEAVDELAGEGPGDILVFLPGERAIRETSELLRKHHPAQTEIMPLYARLSAQQQSQVFRTHKGRRIVLATNVAETSLTVPGIRYVIDTGLARISRYSYRTKVQRLPIEAVSQASANQRSGRCGRVQAGICIRLYSEADFVSRAAFTAPEIQRTNLAAVILKMAALKLGDVEAFPFVDPPDARLVRDGYKLLHELGAVDTQEQLTPRGRELSRLPLDPRLARIILAAREQNCLTEVLVIVAVLEAADPRDRPLDKAQAADEKHALFRDDKSDFLSYLKLWHAWKEQARHLSQNKLRKWCRDHFISWLRMREWADIHRQLHEQITGMGMHCNTTKADYRAIHCALLSGLLGNVAFQAEPGEYQGARNLRFTLFPGSALVKKKPGWVVAAELVETGRRYLRTVAAIDPAWVEPLAKPLLKFQYSDPHWEKKRAQVVAFERVTLYGLPLVNRRKVNYGPIDPGAARSLFIRHALVEGLFDTRAPFAEHNRTLLAELDQLESRARRRDVLVDEEELFSFFDERLPEDVYDGPRFNRWWKKVVSENPQRLHLDRETVMRQGAETVDEQAFPSQWCVRGLQLEVSYRFSPGDEDDGVCVKIPLAALNQLVPEDFEWLVPGLVQEKVTLLIKSLPKTLRRHFVPAPDFARACLQAIKQREGDLLNVLATHLERMTQIEIPHSAWRPELLPRHLFVWFELIDEQGKTLGSDRDMEALKQKFGKQAQSGFTRVADARFERIDIRDWDFGDLPESIEIAQNGITLQAWPALERTDNGIDLRLFDNPDAAAAAHRDGLLALFRVNAGRRLREVQRSVEALQKQVLWFSPLGSADVLQADLEQAVLQAAFMDDPLPVRDEVAYRQRLESGKVRLLELAVDIGRYSHGALQAYQQLNRGLKGSVSPQLLSAMSELRTQADAMVYPGFLSATPLLRLPRLAVYLRAAVIRLEKLPGHVERDRKQALVVQDYQSRYEQALIKGRVSREQLASFRWLIEELRVSLFAQELGTADKVSPQRLDKAWKALASG</sequence>
<dbReference type="Pfam" id="PF00271">
    <property type="entry name" value="Helicase_C"/>
    <property type="match status" value="1"/>
</dbReference>
<dbReference type="PROSITE" id="PS51192">
    <property type="entry name" value="HELICASE_ATP_BIND_1"/>
    <property type="match status" value="1"/>
</dbReference>
<dbReference type="CDD" id="cd18791">
    <property type="entry name" value="SF2_C_RHA"/>
    <property type="match status" value="1"/>
</dbReference>
<dbReference type="Pfam" id="PF11898">
    <property type="entry name" value="DUF3418"/>
    <property type="match status" value="1"/>
</dbReference>
<proteinExistence type="predicted"/>
<evidence type="ECO:0000256" key="1">
    <source>
        <dbReference type="ARBA" id="ARBA00022741"/>
    </source>
</evidence>
<dbReference type="SUPFAM" id="SSF52540">
    <property type="entry name" value="P-loop containing nucleoside triphosphate hydrolases"/>
    <property type="match status" value="1"/>
</dbReference>
<dbReference type="NCBIfam" id="TIGR01967">
    <property type="entry name" value="DEAH_box_HrpA"/>
    <property type="match status" value="1"/>
</dbReference>
<dbReference type="Gene3D" id="3.40.50.300">
    <property type="entry name" value="P-loop containing nucleotide triphosphate hydrolases"/>
    <property type="match status" value="2"/>
</dbReference>
<dbReference type="GO" id="GO:0016787">
    <property type="term" value="F:hydrolase activity"/>
    <property type="evidence" value="ECO:0007669"/>
    <property type="project" value="UniProtKB-KW"/>
</dbReference>
<dbReference type="GO" id="GO:0003723">
    <property type="term" value="F:RNA binding"/>
    <property type="evidence" value="ECO:0007669"/>
    <property type="project" value="TreeGrafter"/>
</dbReference>
<dbReference type="InterPro" id="IPR011545">
    <property type="entry name" value="DEAD/DEAH_box_helicase_dom"/>
</dbReference>
<dbReference type="InterPro" id="IPR007502">
    <property type="entry name" value="Helicase-assoc_dom"/>
</dbReference>
<evidence type="ECO:0000313" key="7">
    <source>
        <dbReference type="EMBL" id="VAW75103.1"/>
    </source>
</evidence>
<dbReference type="InterPro" id="IPR048333">
    <property type="entry name" value="HA2_WH"/>
</dbReference>
<keyword evidence="1" id="KW-0547">Nucleotide-binding</keyword>
<keyword evidence="3 7" id="KW-0347">Helicase</keyword>
<dbReference type="FunFam" id="1.20.120.1080:FF:000005">
    <property type="entry name" value="ATP-dependent helicase HrpA"/>
    <property type="match status" value="1"/>
</dbReference>
<dbReference type="InterPro" id="IPR011709">
    <property type="entry name" value="DEAD-box_helicase_OB_fold"/>
</dbReference>
<dbReference type="InterPro" id="IPR014001">
    <property type="entry name" value="Helicase_ATP-bd"/>
</dbReference>
<evidence type="ECO:0000256" key="3">
    <source>
        <dbReference type="ARBA" id="ARBA00022806"/>
    </source>
</evidence>
<dbReference type="InterPro" id="IPR003593">
    <property type="entry name" value="AAA+_ATPase"/>
</dbReference>
<evidence type="ECO:0000256" key="4">
    <source>
        <dbReference type="ARBA" id="ARBA00022840"/>
    </source>
</evidence>
<organism evidence="7">
    <name type="scientific">hydrothermal vent metagenome</name>
    <dbReference type="NCBI Taxonomy" id="652676"/>
    <lineage>
        <taxon>unclassified sequences</taxon>
        <taxon>metagenomes</taxon>
        <taxon>ecological metagenomes</taxon>
    </lineage>
</organism>
<keyword evidence="2" id="KW-0378">Hydrolase</keyword>
<keyword evidence="4" id="KW-0067">ATP-binding</keyword>
<dbReference type="NCBIfam" id="NF008348">
    <property type="entry name" value="PRK11131.1"/>
    <property type="match status" value="1"/>
</dbReference>
<dbReference type="Pfam" id="PF07717">
    <property type="entry name" value="OB_NTP_bind"/>
    <property type="match status" value="1"/>
</dbReference>
<evidence type="ECO:0000256" key="2">
    <source>
        <dbReference type="ARBA" id="ARBA00022801"/>
    </source>
</evidence>
<reference evidence="7" key="1">
    <citation type="submission" date="2018-06" db="EMBL/GenBank/DDBJ databases">
        <authorList>
            <person name="Zhirakovskaya E."/>
        </authorList>
    </citation>
    <scope>NUCLEOTIDE SEQUENCE</scope>
</reference>
<dbReference type="PROSITE" id="PS51194">
    <property type="entry name" value="HELICASE_CTER"/>
    <property type="match status" value="1"/>
</dbReference>
<dbReference type="InterPro" id="IPR010222">
    <property type="entry name" value="RNA_helicase_HrpA"/>
</dbReference>
<dbReference type="Pfam" id="PF21010">
    <property type="entry name" value="HA2_C"/>
    <property type="match status" value="1"/>
</dbReference>
<evidence type="ECO:0000259" key="5">
    <source>
        <dbReference type="PROSITE" id="PS51192"/>
    </source>
</evidence>
<dbReference type="SMART" id="SM00847">
    <property type="entry name" value="HA2"/>
    <property type="match status" value="1"/>
</dbReference>
<dbReference type="SMART" id="SM00490">
    <property type="entry name" value="HELICc"/>
    <property type="match status" value="1"/>
</dbReference>
<dbReference type="Pfam" id="PF00270">
    <property type="entry name" value="DEAD"/>
    <property type="match status" value="1"/>
</dbReference>
<feature type="domain" description="Helicase ATP-binding" evidence="5">
    <location>
        <begin position="92"/>
        <end position="255"/>
    </location>
</feature>
<dbReference type="EMBL" id="UOFM01000120">
    <property type="protein sequence ID" value="VAW75103.1"/>
    <property type="molecule type" value="Genomic_DNA"/>
</dbReference>
<dbReference type="FunFam" id="3.40.50.300:FF:000439">
    <property type="entry name" value="ATP-dependent RNA helicase HrpA"/>
    <property type="match status" value="1"/>
</dbReference>
<dbReference type="PANTHER" id="PTHR18934:SF99">
    <property type="entry name" value="ATP-DEPENDENT RNA HELICASE DHX37-RELATED"/>
    <property type="match status" value="1"/>
</dbReference>
<accession>A0A3B0YG09</accession>
<dbReference type="InterPro" id="IPR027417">
    <property type="entry name" value="P-loop_NTPase"/>
</dbReference>
<evidence type="ECO:0000259" key="6">
    <source>
        <dbReference type="PROSITE" id="PS51194"/>
    </source>
</evidence>
<dbReference type="SMART" id="SM00382">
    <property type="entry name" value="AAA"/>
    <property type="match status" value="1"/>
</dbReference>
<feature type="domain" description="Helicase C-terminal" evidence="6">
    <location>
        <begin position="283"/>
        <end position="450"/>
    </location>
</feature>
<dbReference type="Gene3D" id="1.20.120.1080">
    <property type="match status" value="1"/>
</dbReference>
<name>A0A3B0YG09_9ZZZZ</name>
<dbReference type="PANTHER" id="PTHR18934">
    <property type="entry name" value="ATP-DEPENDENT RNA HELICASE"/>
    <property type="match status" value="1"/>
</dbReference>
<dbReference type="GO" id="GO:0003724">
    <property type="term" value="F:RNA helicase activity"/>
    <property type="evidence" value="ECO:0007669"/>
    <property type="project" value="InterPro"/>
</dbReference>
<protein>
    <submittedName>
        <fullName evidence="7">ATP-dependent helicase HrpA</fullName>
    </submittedName>
</protein>
<gene>
    <name evidence="7" type="ORF">MNBD_GAMMA14-1118</name>
</gene>
<dbReference type="InterPro" id="IPR001650">
    <property type="entry name" value="Helicase_C-like"/>
</dbReference>
<dbReference type="Pfam" id="PF04408">
    <property type="entry name" value="WHD_HA2"/>
    <property type="match status" value="1"/>
</dbReference>